<name>A0ABR4K5B0_9EURO</name>
<proteinExistence type="predicted"/>
<sequence length="526" mass="60416">MPDPSHLPREVFLQIIYDVIGGKPDQWMYCYGLLPPDLCLVNWAWYHALTPLLYSRFEFNASGERAHALWGFFRAIILRPELAGHIRMLGLTNACKPVKPPKTAALYRKNAKVVQRAIGQAGLEHVGDAEAELRKADHRSLVAMILAHAPNLAMLQIHVAREDPWLDTILAHALARRNSDSSDAPEAVAFQSLRALYIASAEAPPIDSRSTYRSHHVSYPARMNQQRAFLRLPKLQELQILDAQLDDDLASIELEENSLTQLTIAFRSPVENFKPVLQYTSKLTHLSLSLSITGRHYDMQMRLDMWDALLPLRNQLIYLDLYSPEMNRAPDGYEHERTPRSELFKPYTHLSYCCPLRQFPKIRQLNITPLLLLGHRCRHDTPLKFVNHLPPNCESLALYGGEQSWIIYYIEQLADEMAAIPQNKQPHFPRLYSIVVDAPWPPTWAGRLPYRGMIDICKEKRIMFNTAGSSFLFYGGEKTHFGRLTHDSARGRDVRETWVVERKNRDVMPRGIVVDMQRGTLDEDWV</sequence>
<comment type="caution">
    <text evidence="1">The sequence shown here is derived from an EMBL/GenBank/DDBJ whole genome shotgun (WGS) entry which is preliminary data.</text>
</comment>
<evidence type="ECO:0000313" key="1">
    <source>
        <dbReference type="EMBL" id="KAL2847510.1"/>
    </source>
</evidence>
<accession>A0ABR4K5B0</accession>
<evidence type="ECO:0008006" key="3">
    <source>
        <dbReference type="Google" id="ProtNLM"/>
    </source>
</evidence>
<evidence type="ECO:0000313" key="2">
    <source>
        <dbReference type="Proteomes" id="UP001610446"/>
    </source>
</evidence>
<gene>
    <name evidence="1" type="ORF">BJY01DRAFT_212459</name>
</gene>
<dbReference type="Proteomes" id="UP001610446">
    <property type="component" value="Unassembled WGS sequence"/>
</dbReference>
<reference evidence="1 2" key="1">
    <citation type="submission" date="2024-07" db="EMBL/GenBank/DDBJ databases">
        <title>Section-level genome sequencing and comparative genomics of Aspergillus sections Usti and Cavernicolus.</title>
        <authorList>
            <consortium name="Lawrence Berkeley National Laboratory"/>
            <person name="Nybo J.L."/>
            <person name="Vesth T.C."/>
            <person name="Theobald S."/>
            <person name="Frisvad J.C."/>
            <person name="Larsen T.O."/>
            <person name="Kjaerboelling I."/>
            <person name="Rothschild-Mancinelli K."/>
            <person name="Lyhne E.K."/>
            <person name="Kogle M.E."/>
            <person name="Barry K."/>
            <person name="Clum A."/>
            <person name="Na H."/>
            <person name="Ledsgaard L."/>
            <person name="Lin J."/>
            <person name="Lipzen A."/>
            <person name="Kuo A."/>
            <person name="Riley R."/>
            <person name="Mondo S."/>
            <person name="Labutti K."/>
            <person name="Haridas S."/>
            <person name="Pangalinan J."/>
            <person name="Salamov A.A."/>
            <person name="Simmons B.A."/>
            <person name="Magnuson J.K."/>
            <person name="Chen J."/>
            <person name="Drula E."/>
            <person name="Henrissat B."/>
            <person name="Wiebenga A."/>
            <person name="Lubbers R.J."/>
            <person name="Gomes A.C."/>
            <person name="Makela M.R."/>
            <person name="Stajich J."/>
            <person name="Grigoriev I.V."/>
            <person name="Mortensen U.H."/>
            <person name="De Vries R.P."/>
            <person name="Baker S.E."/>
            <person name="Andersen M.R."/>
        </authorList>
    </citation>
    <scope>NUCLEOTIDE SEQUENCE [LARGE SCALE GENOMIC DNA]</scope>
    <source>
        <strain evidence="1 2">CBS 123904</strain>
    </source>
</reference>
<organism evidence="1 2">
    <name type="scientific">Aspergillus pseudoustus</name>
    <dbReference type="NCBI Taxonomy" id="1810923"/>
    <lineage>
        <taxon>Eukaryota</taxon>
        <taxon>Fungi</taxon>
        <taxon>Dikarya</taxon>
        <taxon>Ascomycota</taxon>
        <taxon>Pezizomycotina</taxon>
        <taxon>Eurotiomycetes</taxon>
        <taxon>Eurotiomycetidae</taxon>
        <taxon>Eurotiales</taxon>
        <taxon>Aspergillaceae</taxon>
        <taxon>Aspergillus</taxon>
        <taxon>Aspergillus subgen. Nidulantes</taxon>
    </lineage>
</organism>
<keyword evidence="2" id="KW-1185">Reference proteome</keyword>
<dbReference type="EMBL" id="JBFXLU010000055">
    <property type="protein sequence ID" value="KAL2847510.1"/>
    <property type="molecule type" value="Genomic_DNA"/>
</dbReference>
<protein>
    <recommendedName>
        <fullName evidence="3">F-box domain-containing protein</fullName>
    </recommendedName>
</protein>